<reference evidence="2" key="2">
    <citation type="journal article" date="2015" name="Data Brief">
        <title>Shoot transcriptome of the giant reed, Arundo donax.</title>
        <authorList>
            <person name="Barrero R.A."/>
            <person name="Guerrero F.D."/>
            <person name="Moolhuijzen P."/>
            <person name="Goolsby J.A."/>
            <person name="Tidwell J."/>
            <person name="Bellgard S.E."/>
            <person name="Bellgard M.I."/>
        </authorList>
    </citation>
    <scope>NUCLEOTIDE SEQUENCE</scope>
    <source>
        <tissue evidence="2">Shoot tissue taken approximately 20 cm above the soil surface</tissue>
    </source>
</reference>
<evidence type="ECO:0000313" key="2">
    <source>
        <dbReference type="EMBL" id="JAD94289.1"/>
    </source>
</evidence>
<dbReference type="GO" id="GO:0046872">
    <property type="term" value="F:metal ion binding"/>
    <property type="evidence" value="ECO:0007669"/>
    <property type="project" value="InterPro"/>
</dbReference>
<dbReference type="Pfam" id="PF22516">
    <property type="entry name" value="PreP_C"/>
    <property type="match status" value="1"/>
</dbReference>
<feature type="domain" description="Presequence protease mitochondrial-type C-terminal" evidence="1">
    <location>
        <begin position="1"/>
        <end position="79"/>
    </location>
</feature>
<dbReference type="AlphaFoldDB" id="A0A0A9E0G0"/>
<protein>
    <recommendedName>
        <fullName evidence="1">Presequence protease mitochondrial-type C-terminal domain-containing protein</fullName>
    </recommendedName>
</protein>
<dbReference type="PANTHER" id="PTHR43016:SF13">
    <property type="entry name" value="PRESEQUENCE PROTEASE, MITOCHONDRIAL"/>
    <property type="match status" value="1"/>
</dbReference>
<dbReference type="PANTHER" id="PTHR43016">
    <property type="entry name" value="PRESEQUENCE PROTEASE"/>
    <property type="match status" value="1"/>
</dbReference>
<accession>A0A0A9E0G0</accession>
<dbReference type="GO" id="GO:0004222">
    <property type="term" value="F:metalloendopeptidase activity"/>
    <property type="evidence" value="ECO:0007669"/>
    <property type="project" value="TreeGrafter"/>
</dbReference>
<dbReference type="EMBL" id="GBRH01203606">
    <property type="protein sequence ID" value="JAD94289.1"/>
    <property type="molecule type" value="Transcribed_RNA"/>
</dbReference>
<dbReference type="Gene3D" id="3.30.830.10">
    <property type="entry name" value="Metalloenzyme, LuxS/M16 peptidase-like"/>
    <property type="match status" value="1"/>
</dbReference>
<sequence length="100" mass="10940">MDDDVLTKAIIGTIGAVDSYQLPDAKGYSSLMRYLLGITDEECQQRREEILSTSLKDFNEFADAVATIRDNGVVVAVASPNDVEAANKEKAVFPEIKKCL</sequence>
<organism evidence="2">
    <name type="scientific">Arundo donax</name>
    <name type="common">Giant reed</name>
    <name type="synonym">Donax arundinaceus</name>
    <dbReference type="NCBI Taxonomy" id="35708"/>
    <lineage>
        <taxon>Eukaryota</taxon>
        <taxon>Viridiplantae</taxon>
        <taxon>Streptophyta</taxon>
        <taxon>Embryophyta</taxon>
        <taxon>Tracheophyta</taxon>
        <taxon>Spermatophyta</taxon>
        <taxon>Magnoliopsida</taxon>
        <taxon>Liliopsida</taxon>
        <taxon>Poales</taxon>
        <taxon>Poaceae</taxon>
        <taxon>PACMAD clade</taxon>
        <taxon>Arundinoideae</taxon>
        <taxon>Arundineae</taxon>
        <taxon>Arundo</taxon>
    </lineage>
</organism>
<dbReference type="InterPro" id="IPR055130">
    <property type="entry name" value="PreP_C"/>
</dbReference>
<name>A0A0A9E0G0_ARUDO</name>
<dbReference type="InterPro" id="IPR011249">
    <property type="entry name" value="Metalloenz_LuxS/M16"/>
</dbReference>
<dbReference type="GO" id="GO:0016485">
    <property type="term" value="P:protein processing"/>
    <property type="evidence" value="ECO:0007669"/>
    <property type="project" value="TreeGrafter"/>
</dbReference>
<dbReference type="GO" id="GO:0009507">
    <property type="term" value="C:chloroplast"/>
    <property type="evidence" value="ECO:0007669"/>
    <property type="project" value="TreeGrafter"/>
</dbReference>
<evidence type="ECO:0000259" key="1">
    <source>
        <dbReference type="Pfam" id="PF22516"/>
    </source>
</evidence>
<proteinExistence type="predicted"/>
<dbReference type="SUPFAM" id="SSF63411">
    <property type="entry name" value="LuxS/MPP-like metallohydrolase"/>
    <property type="match status" value="1"/>
</dbReference>
<reference evidence="2" key="1">
    <citation type="submission" date="2014-09" db="EMBL/GenBank/DDBJ databases">
        <authorList>
            <person name="Magalhaes I.L.F."/>
            <person name="Oliveira U."/>
            <person name="Santos F.R."/>
            <person name="Vidigal T.H.D.A."/>
            <person name="Brescovit A.D."/>
            <person name="Santos A.J."/>
        </authorList>
    </citation>
    <scope>NUCLEOTIDE SEQUENCE</scope>
    <source>
        <tissue evidence="2">Shoot tissue taken approximately 20 cm above the soil surface</tissue>
    </source>
</reference>
<dbReference type="GO" id="GO:0005739">
    <property type="term" value="C:mitochondrion"/>
    <property type="evidence" value="ECO:0007669"/>
    <property type="project" value="TreeGrafter"/>
</dbReference>